<sequence>MVRQKEAQVYMASSSTELCPLACHATATMPRNDSRLERAAHSSRRRRSRRMDLHAGFDVSLDPRRSRKSTNVRADFGLAPRRHQSGQTGRIGSITKCGDELTRAMQHKAAITILTSIPDNFKPGLGSP</sequence>
<dbReference type="EMBL" id="VKHP01000155">
    <property type="protein sequence ID" value="NEU99990.1"/>
    <property type="molecule type" value="Genomic_DNA"/>
</dbReference>
<evidence type="ECO:0000313" key="4">
    <source>
        <dbReference type="Proteomes" id="UP000468531"/>
    </source>
</evidence>
<keyword evidence="4" id="KW-1185">Reference proteome</keyword>
<dbReference type="GO" id="GO:0006313">
    <property type="term" value="P:DNA transposition"/>
    <property type="evidence" value="ECO:0007669"/>
    <property type="project" value="InterPro"/>
</dbReference>
<evidence type="ECO:0000259" key="2">
    <source>
        <dbReference type="Pfam" id="PF02371"/>
    </source>
</evidence>
<dbReference type="GO" id="GO:0004803">
    <property type="term" value="F:transposase activity"/>
    <property type="evidence" value="ECO:0007669"/>
    <property type="project" value="InterPro"/>
</dbReference>
<evidence type="ECO:0000256" key="1">
    <source>
        <dbReference type="SAM" id="MobiDB-lite"/>
    </source>
</evidence>
<dbReference type="GO" id="GO:0003677">
    <property type="term" value="F:DNA binding"/>
    <property type="evidence" value="ECO:0007669"/>
    <property type="project" value="InterPro"/>
</dbReference>
<comment type="caution">
    <text evidence="3">The sequence shown here is derived from an EMBL/GenBank/DDBJ whole genome shotgun (WGS) entry which is preliminary data.</text>
</comment>
<reference evidence="3 4" key="1">
    <citation type="journal article" date="2020" name="Arch. Microbiol.">
        <title>Bradyrhizobium uaiense sp. nov., a new highly efficient cowpea symbiont.</title>
        <authorList>
            <person name="Cabral Michel D."/>
            <person name="Azarias Guimaraes A."/>
            <person name="Martins da Costa E."/>
            <person name="Soares de Carvalho T."/>
            <person name="Balsanelli E."/>
            <person name="Willems A."/>
            <person name="Maltempi de Souza E."/>
            <person name="de Souza Moreira F.M."/>
        </authorList>
    </citation>
    <scope>NUCLEOTIDE SEQUENCE [LARGE SCALE GENOMIC DNA]</scope>
    <source>
        <strain evidence="3 4">UFLA 03-164</strain>
    </source>
</reference>
<organism evidence="3 4">
    <name type="scientific">Bradyrhizobium uaiense</name>
    <dbReference type="NCBI Taxonomy" id="2594946"/>
    <lineage>
        <taxon>Bacteria</taxon>
        <taxon>Pseudomonadati</taxon>
        <taxon>Pseudomonadota</taxon>
        <taxon>Alphaproteobacteria</taxon>
        <taxon>Hyphomicrobiales</taxon>
        <taxon>Nitrobacteraceae</taxon>
        <taxon>Bradyrhizobium</taxon>
    </lineage>
</organism>
<dbReference type="Proteomes" id="UP000468531">
    <property type="component" value="Unassembled WGS sequence"/>
</dbReference>
<feature type="region of interest" description="Disordered" evidence="1">
    <location>
        <begin position="30"/>
        <end position="94"/>
    </location>
</feature>
<dbReference type="Pfam" id="PF02371">
    <property type="entry name" value="Transposase_20"/>
    <property type="match status" value="1"/>
</dbReference>
<gene>
    <name evidence="3" type="ORF">FNJ47_30275</name>
</gene>
<protein>
    <submittedName>
        <fullName evidence="3">IS110 family transposase</fullName>
    </submittedName>
</protein>
<accession>A0A6P1BQN7</accession>
<dbReference type="AlphaFoldDB" id="A0A6P1BQN7"/>
<evidence type="ECO:0000313" key="3">
    <source>
        <dbReference type="EMBL" id="NEU99990.1"/>
    </source>
</evidence>
<dbReference type="InterPro" id="IPR003346">
    <property type="entry name" value="Transposase_20"/>
</dbReference>
<proteinExistence type="predicted"/>
<name>A0A6P1BQN7_9BRAD</name>
<feature type="domain" description="Transposase IS116/IS110/IS902 C-terminal" evidence="2">
    <location>
        <begin position="62"/>
        <end position="114"/>
    </location>
</feature>